<dbReference type="Pfam" id="PF09707">
    <property type="entry name" value="Cas_Cas2CT1978"/>
    <property type="match status" value="1"/>
</dbReference>
<dbReference type="RefSeq" id="WP_042056917.1">
    <property type="nucleotide sequence ID" value="NZ_BAND01000021.1"/>
</dbReference>
<evidence type="ECO:0000313" key="1">
    <source>
        <dbReference type="EMBL" id="GAJ28394.1"/>
    </source>
</evidence>
<sequence>MPMTLVVTRDVEDRYRGFLSSVMLELAPGVYTGPRLSRAVRERVWRVLSEWHGELRRGSIIMTWRDVNAPGHQSILTLGEPRRTLADLDGVLLVRREI</sequence>
<dbReference type="AlphaFoldDB" id="A0A023D2U5"/>
<gene>
    <name evidence="1" type="ORF">Amme_021_009</name>
</gene>
<dbReference type="Gene3D" id="3.30.70.240">
    <property type="match status" value="1"/>
</dbReference>
<reference evidence="1 2" key="2">
    <citation type="journal article" date="2014" name="FEMS Microbiol. Lett.">
        <title>Draft genomic DNA sequence of the facultatively methylotrophic bacterium Acidomonas methanolica type strain MB58.</title>
        <authorList>
            <person name="Higashiura N."/>
            <person name="Hadano H."/>
            <person name="Hirakawa H."/>
            <person name="Matsutani M."/>
            <person name="Takabe S."/>
            <person name="Matsushita K."/>
            <person name="Azuma Y."/>
        </authorList>
    </citation>
    <scope>NUCLEOTIDE SEQUENCE [LARGE SCALE GENOMIC DNA]</scope>
    <source>
        <strain evidence="1 2">MB58</strain>
    </source>
</reference>
<proteinExistence type="predicted"/>
<evidence type="ECO:0008006" key="3">
    <source>
        <dbReference type="Google" id="ProtNLM"/>
    </source>
</evidence>
<accession>A0A023D2U5</accession>
<protein>
    <recommendedName>
        <fullName evidence="3">CRISPR-associated protein Cas2</fullName>
    </recommendedName>
</protein>
<comment type="caution">
    <text evidence="1">The sequence shown here is derived from an EMBL/GenBank/DDBJ whole genome shotgun (WGS) entry which is preliminary data.</text>
</comment>
<evidence type="ECO:0000313" key="2">
    <source>
        <dbReference type="Proteomes" id="UP000019760"/>
    </source>
</evidence>
<keyword evidence="2" id="KW-1185">Reference proteome</keyword>
<dbReference type="NCBIfam" id="TIGR01873">
    <property type="entry name" value="cas_CT1978"/>
    <property type="match status" value="1"/>
</dbReference>
<name>A0A023D2U5_ACIMT</name>
<dbReference type="EMBL" id="BAND01000021">
    <property type="protein sequence ID" value="GAJ28394.1"/>
    <property type="molecule type" value="Genomic_DNA"/>
</dbReference>
<reference evidence="2" key="1">
    <citation type="journal article" date="2014" name="FEMS Microbiol. Lett.">
        <title>Draft Genomic DNA Sequence of the Facultatively Methylotrophic Bacterium Acidomonas methanolica type strain MB58.</title>
        <authorList>
            <person name="Higashiura N."/>
            <person name="Hadano H."/>
            <person name="Hirakawa H."/>
            <person name="Matsutani M."/>
            <person name="Takabe S."/>
            <person name="Matsushita K."/>
            <person name="Azuma Y."/>
        </authorList>
    </citation>
    <scope>NUCLEOTIDE SEQUENCE [LARGE SCALE GENOMIC DNA]</scope>
    <source>
        <strain evidence="2">MB58</strain>
    </source>
</reference>
<dbReference type="Proteomes" id="UP000019760">
    <property type="component" value="Unassembled WGS sequence"/>
</dbReference>
<dbReference type="OrthoDB" id="7570605at2"/>
<organism evidence="1 2">
    <name type="scientific">Acidomonas methanolica NBRC 104435</name>
    <dbReference type="NCBI Taxonomy" id="1231351"/>
    <lineage>
        <taxon>Bacteria</taxon>
        <taxon>Pseudomonadati</taxon>
        <taxon>Pseudomonadota</taxon>
        <taxon>Alphaproteobacteria</taxon>
        <taxon>Acetobacterales</taxon>
        <taxon>Acetobacteraceae</taxon>
        <taxon>Acidomonas</taxon>
    </lineage>
</organism>
<dbReference type="InterPro" id="IPR010152">
    <property type="entry name" value="CRISPR-assoc_prot_Cas2_sub"/>
</dbReference>